<accession>A0A166ARN0</accession>
<protein>
    <submittedName>
        <fullName evidence="1">Uncharacterized protein</fullName>
    </submittedName>
</protein>
<name>A0A166ARN0_9AGAM</name>
<keyword evidence="2" id="KW-1185">Reference proteome</keyword>
<sequence>MVRCPVRAGDTDRYTKTCSTSFKLALEKFSAPGSLHYHKSPSPRMSKLPYPGPPYINSISQPSPNFHYFCDNVQGFHWVVFSQKSIQLHASYQSLVA</sequence>
<proteinExistence type="predicted"/>
<dbReference type="Proteomes" id="UP000076798">
    <property type="component" value="Unassembled WGS sequence"/>
</dbReference>
<evidence type="ECO:0000313" key="2">
    <source>
        <dbReference type="Proteomes" id="UP000076798"/>
    </source>
</evidence>
<reference evidence="1 2" key="1">
    <citation type="journal article" date="2016" name="Mol. Biol. Evol.">
        <title>Comparative Genomics of Early-Diverging Mushroom-Forming Fungi Provides Insights into the Origins of Lignocellulose Decay Capabilities.</title>
        <authorList>
            <person name="Nagy L.G."/>
            <person name="Riley R."/>
            <person name="Tritt A."/>
            <person name="Adam C."/>
            <person name="Daum C."/>
            <person name="Floudas D."/>
            <person name="Sun H."/>
            <person name="Yadav J.S."/>
            <person name="Pangilinan J."/>
            <person name="Larsson K.H."/>
            <person name="Matsuura K."/>
            <person name="Barry K."/>
            <person name="Labutti K."/>
            <person name="Kuo R."/>
            <person name="Ohm R.A."/>
            <person name="Bhattacharya S.S."/>
            <person name="Shirouzu T."/>
            <person name="Yoshinaga Y."/>
            <person name="Martin F.M."/>
            <person name="Grigoriev I.V."/>
            <person name="Hibbett D.S."/>
        </authorList>
    </citation>
    <scope>NUCLEOTIDE SEQUENCE [LARGE SCALE GENOMIC DNA]</scope>
    <source>
        <strain evidence="1 2">HHB10207 ss-3</strain>
    </source>
</reference>
<dbReference type="EMBL" id="KV428134">
    <property type="protein sequence ID" value="KZT35605.1"/>
    <property type="molecule type" value="Genomic_DNA"/>
</dbReference>
<dbReference type="AlphaFoldDB" id="A0A166ARN0"/>
<organism evidence="1 2">
    <name type="scientific">Sistotremastrum suecicum HHB10207 ss-3</name>
    <dbReference type="NCBI Taxonomy" id="1314776"/>
    <lineage>
        <taxon>Eukaryota</taxon>
        <taxon>Fungi</taxon>
        <taxon>Dikarya</taxon>
        <taxon>Basidiomycota</taxon>
        <taxon>Agaricomycotina</taxon>
        <taxon>Agaricomycetes</taxon>
        <taxon>Sistotremastrales</taxon>
        <taxon>Sistotremastraceae</taxon>
        <taxon>Sistotremastrum</taxon>
    </lineage>
</organism>
<evidence type="ECO:0000313" key="1">
    <source>
        <dbReference type="EMBL" id="KZT35605.1"/>
    </source>
</evidence>
<gene>
    <name evidence="1" type="ORF">SISSUDRAFT_154479</name>
</gene>